<dbReference type="Proteomes" id="UP001157125">
    <property type="component" value="Unassembled WGS sequence"/>
</dbReference>
<proteinExistence type="predicted"/>
<accession>A0ABQ6I8G4</accession>
<dbReference type="InterPro" id="IPR009014">
    <property type="entry name" value="Transketo_C/PFOR_II"/>
</dbReference>
<evidence type="ECO:0000313" key="2">
    <source>
        <dbReference type="Proteomes" id="UP001157125"/>
    </source>
</evidence>
<name>A0ABQ6I8G4_9MICO</name>
<evidence type="ECO:0008006" key="3">
    <source>
        <dbReference type="Google" id="ProtNLM"/>
    </source>
</evidence>
<protein>
    <recommendedName>
        <fullName evidence="3">Pyruvate dehydrogenase E1 component</fullName>
    </recommendedName>
</protein>
<comment type="caution">
    <text evidence="1">The sequence shown here is derived from an EMBL/GenBank/DDBJ whole genome shotgun (WGS) entry which is preliminary data.</text>
</comment>
<gene>
    <name evidence="1" type="ORF">GCM10025876_03220</name>
</gene>
<keyword evidence="2" id="KW-1185">Reference proteome</keyword>
<evidence type="ECO:0000313" key="1">
    <source>
        <dbReference type="EMBL" id="GMA34118.1"/>
    </source>
</evidence>
<organism evidence="1 2">
    <name type="scientific">Demequina litorisediminis</name>
    <dbReference type="NCBI Taxonomy" id="1849022"/>
    <lineage>
        <taxon>Bacteria</taxon>
        <taxon>Bacillati</taxon>
        <taxon>Actinomycetota</taxon>
        <taxon>Actinomycetes</taxon>
        <taxon>Micrococcales</taxon>
        <taxon>Demequinaceae</taxon>
        <taxon>Demequina</taxon>
    </lineage>
</organism>
<dbReference type="EMBL" id="BSUN01000001">
    <property type="protein sequence ID" value="GMA34118.1"/>
    <property type="molecule type" value="Genomic_DNA"/>
</dbReference>
<reference evidence="2" key="1">
    <citation type="journal article" date="2019" name="Int. J. Syst. Evol. Microbiol.">
        <title>The Global Catalogue of Microorganisms (GCM) 10K type strain sequencing project: providing services to taxonomists for standard genome sequencing and annotation.</title>
        <authorList>
            <consortium name="The Broad Institute Genomics Platform"/>
            <consortium name="The Broad Institute Genome Sequencing Center for Infectious Disease"/>
            <person name="Wu L."/>
            <person name="Ma J."/>
        </authorList>
    </citation>
    <scope>NUCLEOTIDE SEQUENCE [LARGE SCALE GENOMIC DNA]</scope>
    <source>
        <strain evidence="2">NBRC 112299</strain>
    </source>
</reference>
<dbReference type="SUPFAM" id="SSF52922">
    <property type="entry name" value="TK C-terminal domain-like"/>
    <property type="match status" value="1"/>
</dbReference>
<sequence length="112" mass="12231">MPGDYATLGADGFGFSDTRAAARRYFKIDGPSTAVKVLQRLAAAGQIDRHLVQDAINRYEPARCPQGHVRQRRWRRVSQRRTVSKPALASARAGFVVPDACVITIPASAPVQ</sequence>
<dbReference type="Gene3D" id="3.40.50.920">
    <property type="match status" value="1"/>
</dbReference>